<protein>
    <submittedName>
        <fullName evidence="1">Phasin family protein</fullName>
    </submittedName>
</protein>
<keyword evidence="2" id="KW-1185">Reference proteome</keyword>
<accession>A0ACD4P777</accession>
<dbReference type="EMBL" id="CP114035">
    <property type="protein sequence ID" value="WAP63427.1"/>
    <property type="molecule type" value="Genomic_DNA"/>
</dbReference>
<sequence length="258" mass="25771">MAGKKNSDKESSSWVGGIEKYSRKIWLAGLGIYSKIDQDGPKLFDSLVKDGEKAEKQAKKTAEDVADTAKASTTSRVSGVKDRALGKWSELEEAFDKRLNSAISRLGVPSRNEIKALHQQVDSLTKQIEKLTGASVTPVSSRAAAAKPAASKAAAKPLAKAAAAKPAAKTAAAKPAAKTAAAKSAAKPAAKPAAAKAAAAKPAAAKKPAVKKAPAKPAAAKPAAPAASAAPAATTAPTPATAPASSAPSAPNGTGTLI</sequence>
<organism evidence="1 2">
    <name type="scientific">Pseudomonas fortuita</name>
    <dbReference type="NCBI Taxonomy" id="3233375"/>
    <lineage>
        <taxon>Bacteria</taxon>
        <taxon>Pseudomonadati</taxon>
        <taxon>Pseudomonadota</taxon>
        <taxon>Gammaproteobacteria</taxon>
        <taxon>Pseudomonadales</taxon>
        <taxon>Pseudomonadaceae</taxon>
        <taxon>Pseudomonas</taxon>
    </lineage>
</organism>
<reference evidence="1" key="1">
    <citation type="journal article" date="2024" name="Int. J. Syst. Evol. Microbiol.">
        <title>Pseudomonas fortuita sp. nov., isolated from the endosphere of a wild yam.</title>
        <authorList>
            <person name="Carlier A."/>
            <person name="Beaumel M."/>
            <person name="Moreau S."/>
            <person name="Acar T."/>
            <person name="Sana T.G."/>
            <person name="Cnockaert M."/>
            <person name="Vandamme P."/>
        </authorList>
    </citation>
    <scope>NUCLEOTIDE SEQUENCE</scope>
    <source>
        <strain evidence="1">GMI12077</strain>
    </source>
</reference>
<proteinExistence type="predicted"/>
<name>A0ACD4P777_9PSED</name>
<evidence type="ECO:0000313" key="2">
    <source>
        <dbReference type="Proteomes" id="UP001163982"/>
    </source>
</evidence>
<gene>
    <name evidence="1" type="ORF">OZ911_26695</name>
</gene>
<evidence type="ECO:0000313" key="1">
    <source>
        <dbReference type="EMBL" id="WAP63427.1"/>
    </source>
</evidence>
<dbReference type="Proteomes" id="UP001163982">
    <property type="component" value="Chromosome"/>
</dbReference>